<evidence type="ECO:0000256" key="7">
    <source>
        <dbReference type="HAMAP-Rule" id="MF_00258"/>
    </source>
</evidence>
<dbReference type="GO" id="GO:0071555">
    <property type="term" value="P:cell wall organization"/>
    <property type="evidence" value="ECO:0007669"/>
    <property type="project" value="UniProtKB-KW"/>
</dbReference>
<dbReference type="AlphaFoldDB" id="K8ZCH9"/>
<dbReference type="PANTHER" id="PTHR21198">
    <property type="entry name" value="GLUTAMATE RACEMASE"/>
    <property type="match status" value="1"/>
</dbReference>
<comment type="caution">
    <text evidence="8">The sequence shown here is derived from an EMBL/GenBank/DDBJ whole genome shotgun (WGS) entry which is preliminary data.</text>
</comment>
<keyword evidence="4 7" id="KW-0573">Peptidoglycan synthesis</keyword>
<protein>
    <recommendedName>
        <fullName evidence="2 7">Glutamate racemase</fullName>
        <ecNumber evidence="2 7">5.1.1.3</ecNumber>
    </recommendedName>
</protein>
<dbReference type="GO" id="GO:0008360">
    <property type="term" value="P:regulation of cell shape"/>
    <property type="evidence" value="ECO:0007669"/>
    <property type="project" value="UniProtKB-KW"/>
</dbReference>
<evidence type="ECO:0000313" key="8">
    <source>
        <dbReference type="EMBL" id="EKU27757.1"/>
    </source>
</evidence>
<feature type="binding site" evidence="7">
    <location>
        <begin position="72"/>
        <end position="73"/>
    </location>
    <ligand>
        <name>substrate</name>
    </ligand>
</feature>
<sequence length="271" mass="30921">MRIGVLDSGIGGLTVLKTLIENLGAQEYVYFGDEIHMPYGEKPLAQVHEYVENIAQFLYQEENIDLLVIACNTATVASFHILQEELSIPVVGMIQPGSQLALEKSNNRHIGVLATRGTVQSEAYLQKLKELAPDCQVVQEACPDFVTLIEKTHVAQKEKEQAIFQHWTKLYQQDSKIDTVILGCTHFPIWQANFQKYLPSIHWVNPAEEVARQAKNYVPKEDKKATFTFYITTGKEAFTQHLEQMLPHLPMETTRIKIFDWKKRGYDGTKN</sequence>
<keyword evidence="6 7" id="KW-0961">Cell wall biogenesis/degradation</keyword>
<accession>K8ZCH9</accession>
<dbReference type="FunFam" id="3.40.50.1860:FF:000001">
    <property type="entry name" value="Glutamate racemase"/>
    <property type="match status" value="1"/>
</dbReference>
<evidence type="ECO:0000256" key="5">
    <source>
        <dbReference type="ARBA" id="ARBA00023235"/>
    </source>
</evidence>
<evidence type="ECO:0000256" key="6">
    <source>
        <dbReference type="ARBA" id="ARBA00023316"/>
    </source>
</evidence>
<comment type="similarity">
    <text evidence="7">Belongs to the aspartate/glutamate racemases family.</text>
</comment>
<dbReference type="NCBIfam" id="TIGR00067">
    <property type="entry name" value="glut_race"/>
    <property type="match status" value="1"/>
</dbReference>
<evidence type="ECO:0000256" key="1">
    <source>
        <dbReference type="ARBA" id="ARBA00001602"/>
    </source>
</evidence>
<reference evidence="8 9" key="1">
    <citation type="journal article" date="2013" name="Genome Announc.">
        <title>Draft Genome Sequence of Catellicoccus marimammalium, a Novel Species Commonly Found in Gull Feces.</title>
        <authorList>
            <person name="Weigand M.R."/>
            <person name="Ryu H."/>
            <person name="Bozcek L."/>
            <person name="Konstantinidis K.T."/>
            <person name="Santo Domingo J.W."/>
        </authorList>
    </citation>
    <scope>NUCLEOTIDE SEQUENCE [LARGE SCALE GENOMIC DNA]</scope>
    <source>
        <strain evidence="8 9">M35/04/3</strain>
    </source>
</reference>
<dbReference type="STRING" id="1234409.C683_0222"/>
<feature type="binding site" evidence="7">
    <location>
        <begin position="39"/>
        <end position="40"/>
    </location>
    <ligand>
        <name>substrate</name>
    </ligand>
</feature>
<feature type="active site" description="Proton donor/acceptor" evidence="7">
    <location>
        <position position="184"/>
    </location>
</feature>
<dbReference type="UniPathway" id="UPA00219"/>
<name>K8ZCH9_9ENTE</name>
<dbReference type="HAMAP" id="MF_00258">
    <property type="entry name" value="Glu_racemase"/>
    <property type="match status" value="1"/>
</dbReference>
<keyword evidence="3 7" id="KW-0133">Cell shape</keyword>
<dbReference type="OrthoDB" id="9801055at2"/>
<dbReference type="RefSeq" id="WP_009488496.1">
    <property type="nucleotide sequence ID" value="NZ_AMYT01000008.1"/>
</dbReference>
<evidence type="ECO:0000256" key="4">
    <source>
        <dbReference type="ARBA" id="ARBA00022984"/>
    </source>
</evidence>
<dbReference type="GO" id="GO:0009252">
    <property type="term" value="P:peptidoglycan biosynthetic process"/>
    <property type="evidence" value="ECO:0007669"/>
    <property type="project" value="UniProtKB-UniRule"/>
</dbReference>
<evidence type="ECO:0000256" key="3">
    <source>
        <dbReference type="ARBA" id="ARBA00022960"/>
    </source>
</evidence>
<dbReference type="InterPro" id="IPR004391">
    <property type="entry name" value="Glu_race"/>
</dbReference>
<dbReference type="EMBL" id="AMYT01000008">
    <property type="protein sequence ID" value="EKU27757.1"/>
    <property type="molecule type" value="Genomic_DNA"/>
</dbReference>
<feature type="binding site" evidence="7">
    <location>
        <begin position="185"/>
        <end position="186"/>
    </location>
    <ligand>
        <name>substrate</name>
    </ligand>
</feature>
<dbReference type="InterPro" id="IPR018187">
    <property type="entry name" value="Asp/Glu_racemase_AS_1"/>
</dbReference>
<feature type="binding site" evidence="7">
    <location>
        <begin position="7"/>
        <end position="8"/>
    </location>
    <ligand>
        <name>substrate</name>
    </ligand>
</feature>
<dbReference type="InterPro" id="IPR015942">
    <property type="entry name" value="Asp/Glu/hydantoin_racemase"/>
</dbReference>
<comment type="catalytic activity">
    <reaction evidence="1 7">
        <text>L-glutamate = D-glutamate</text>
        <dbReference type="Rhea" id="RHEA:12813"/>
        <dbReference type="ChEBI" id="CHEBI:29985"/>
        <dbReference type="ChEBI" id="CHEBI:29986"/>
        <dbReference type="EC" id="5.1.1.3"/>
    </reaction>
</comment>
<feature type="active site" description="Proton donor/acceptor" evidence="7">
    <location>
        <position position="71"/>
    </location>
</feature>
<organism evidence="8 9">
    <name type="scientific">Catellicoccus marimammalium M35/04/3</name>
    <dbReference type="NCBI Taxonomy" id="1234409"/>
    <lineage>
        <taxon>Bacteria</taxon>
        <taxon>Bacillati</taxon>
        <taxon>Bacillota</taxon>
        <taxon>Bacilli</taxon>
        <taxon>Lactobacillales</taxon>
        <taxon>Enterococcaceae</taxon>
        <taxon>Catellicoccus</taxon>
    </lineage>
</organism>
<dbReference type="SUPFAM" id="SSF53681">
    <property type="entry name" value="Aspartate/glutamate racemase"/>
    <property type="match status" value="2"/>
</dbReference>
<comment type="function">
    <text evidence="7">Provides the (R)-glutamate required for cell wall biosynthesis.</text>
</comment>
<keyword evidence="5 7" id="KW-0413">Isomerase</keyword>
<comment type="pathway">
    <text evidence="7">Cell wall biogenesis; peptidoglycan biosynthesis.</text>
</comment>
<gene>
    <name evidence="7" type="primary">murI</name>
    <name evidence="8" type="ORF">C683_0222</name>
</gene>
<dbReference type="InterPro" id="IPR001920">
    <property type="entry name" value="Asp/Glu_race"/>
</dbReference>
<evidence type="ECO:0000313" key="9">
    <source>
        <dbReference type="Proteomes" id="UP000016057"/>
    </source>
</evidence>
<dbReference type="Gene3D" id="3.40.50.1860">
    <property type="match status" value="2"/>
</dbReference>
<evidence type="ECO:0000256" key="2">
    <source>
        <dbReference type="ARBA" id="ARBA00013090"/>
    </source>
</evidence>
<dbReference type="Pfam" id="PF01177">
    <property type="entry name" value="Asp_Glu_race"/>
    <property type="match status" value="1"/>
</dbReference>
<keyword evidence="9" id="KW-1185">Reference proteome</keyword>
<dbReference type="EC" id="5.1.1.3" evidence="2 7"/>
<dbReference type="Proteomes" id="UP000016057">
    <property type="component" value="Unassembled WGS sequence"/>
</dbReference>
<dbReference type="PROSITE" id="PS00923">
    <property type="entry name" value="ASP_GLU_RACEMASE_1"/>
    <property type="match status" value="1"/>
</dbReference>
<proteinExistence type="inferred from homology"/>
<dbReference type="PATRIC" id="fig|1234409.3.peg.193"/>
<dbReference type="GO" id="GO:0008881">
    <property type="term" value="F:glutamate racemase activity"/>
    <property type="evidence" value="ECO:0007669"/>
    <property type="project" value="UniProtKB-UniRule"/>
</dbReference>
<dbReference type="PANTHER" id="PTHR21198:SF2">
    <property type="entry name" value="GLUTAMATE RACEMASE"/>
    <property type="match status" value="1"/>
</dbReference>
<dbReference type="eggNOG" id="COG0796">
    <property type="taxonomic scope" value="Bacteria"/>
</dbReference>